<evidence type="ECO:0000259" key="5">
    <source>
        <dbReference type="PROSITE" id="PS50931"/>
    </source>
</evidence>
<dbReference type="Pfam" id="PF03466">
    <property type="entry name" value="LysR_substrate"/>
    <property type="match status" value="1"/>
</dbReference>
<evidence type="ECO:0000313" key="7">
    <source>
        <dbReference type="Proteomes" id="UP000575083"/>
    </source>
</evidence>
<dbReference type="GO" id="GO:0005829">
    <property type="term" value="C:cytosol"/>
    <property type="evidence" value="ECO:0007669"/>
    <property type="project" value="TreeGrafter"/>
</dbReference>
<dbReference type="InterPro" id="IPR050950">
    <property type="entry name" value="HTH-type_LysR_regulators"/>
</dbReference>
<name>A0A7X0PI31_9BURK</name>
<dbReference type="EMBL" id="JACHLK010000010">
    <property type="protein sequence ID" value="MBB6561994.1"/>
    <property type="molecule type" value="Genomic_DNA"/>
</dbReference>
<keyword evidence="4" id="KW-0804">Transcription</keyword>
<keyword evidence="3 6" id="KW-0238">DNA-binding</keyword>
<feature type="domain" description="HTH lysR-type" evidence="5">
    <location>
        <begin position="1"/>
        <end position="58"/>
    </location>
</feature>
<dbReference type="GO" id="GO:0003677">
    <property type="term" value="F:DNA binding"/>
    <property type="evidence" value="ECO:0007669"/>
    <property type="project" value="UniProtKB-KW"/>
</dbReference>
<dbReference type="InterPro" id="IPR036388">
    <property type="entry name" value="WH-like_DNA-bd_sf"/>
</dbReference>
<dbReference type="InterPro" id="IPR005119">
    <property type="entry name" value="LysR_subst-bd"/>
</dbReference>
<dbReference type="SUPFAM" id="SSF53850">
    <property type="entry name" value="Periplasmic binding protein-like II"/>
    <property type="match status" value="1"/>
</dbReference>
<dbReference type="Gene3D" id="1.10.10.10">
    <property type="entry name" value="Winged helix-like DNA-binding domain superfamily/Winged helix DNA-binding domain"/>
    <property type="match status" value="1"/>
</dbReference>
<dbReference type="Pfam" id="PF00126">
    <property type="entry name" value="HTH_1"/>
    <property type="match status" value="1"/>
</dbReference>
<sequence length="295" mass="32506">MKDYQLKALLQVVDAGSIRAAARALGVSQPAVTKAIRELEAEVDAPLVHRSSRGVELTECGRQLTIRARLVQAQLAMARQDIRQLQGGQQASVAVSVTPVVFMGALPEVLREFQRAMPQAQVRLFEGLMPLALPQLREGFVDFAVAAAVEGSLDSDLELEPIAPIPMMVACRPGHPLAGATTWEALVDAEWLVHRAPGSHHTVLFERFVRQGLPVPQRLIEANTFGVSWSLMTRSDLLLMLPERFLSIEPYCRQIVRVPLRMELPALTLGILKLRASPLSLAAGRLATLFQRYCR</sequence>
<gene>
    <name evidence="6" type="ORF">HNP48_004696</name>
</gene>
<keyword evidence="7" id="KW-1185">Reference proteome</keyword>
<keyword evidence="2" id="KW-0805">Transcription regulation</keyword>
<protein>
    <submittedName>
        <fullName evidence="6">DNA-binding transcriptional LysR family regulator</fullName>
    </submittedName>
</protein>
<dbReference type="Gene3D" id="3.40.190.10">
    <property type="entry name" value="Periplasmic binding protein-like II"/>
    <property type="match status" value="1"/>
</dbReference>
<dbReference type="AlphaFoldDB" id="A0A7X0PI31"/>
<comment type="similarity">
    <text evidence="1">Belongs to the LysR transcriptional regulatory family.</text>
</comment>
<evidence type="ECO:0000256" key="1">
    <source>
        <dbReference type="ARBA" id="ARBA00009437"/>
    </source>
</evidence>
<dbReference type="PANTHER" id="PTHR30419:SF30">
    <property type="entry name" value="LYSR FAMILY TRANSCRIPTIONAL REGULATOR"/>
    <property type="match status" value="1"/>
</dbReference>
<dbReference type="PROSITE" id="PS50931">
    <property type="entry name" value="HTH_LYSR"/>
    <property type="match status" value="1"/>
</dbReference>
<evidence type="ECO:0000313" key="6">
    <source>
        <dbReference type="EMBL" id="MBB6561994.1"/>
    </source>
</evidence>
<dbReference type="PANTHER" id="PTHR30419">
    <property type="entry name" value="HTH-TYPE TRANSCRIPTIONAL REGULATOR YBHD"/>
    <property type="match status" value="1"/>
</dbReference>
<reference evidence="6 7" key="1">
    <citation type="submission" date="2020-08" db="EMBL/GenBank/DDBJ databases">
        <title>Functional genomics of gut bacteria from endangered species of beetles.</title>
        <authorList>
            <person name="Carlos-Shanley C."/>
        </authorList>
    </citation>
    <scope>NUCLEOTIDE SEQUENCE [LARGE SCALE GENOMIC DNA]</scope>
    <source>
        <strain evidence="6 7">S00198</strain>
    </source>
</reference>
<proteinExistence type="inferred from homology"/>
<dbReference type="PRINTS" id="PR00039">
    <property type="entry name" value="HTHLYSR"/>
</dbReference>
<dbReference type="InterPro" id="IPR000847">
    <property type="entry name" value="LysR_HTH_N"/>
</dbReference>
<dbReference type="GO" id="GO:0003700">
    <property type="term" value="F:DNA-binding transcription factor activity"/>
    <property type="evidence" value="ECO:0007669"/>
    <property type="project" value="InterPro"/>
</dbReference>
<dbReference type="RefSeq" id="WP_184861580.1">
    <property type="nucleotide sequence ID" value="NZ_JACHLK010000010.1"/>
</dbReference>
<dbReference type="SUPFAM" id="SSF46785">
    <property type="entry name" value="Winged helix' DNA-binding domain"/>
    <property type="match status" value="1"/>
</dbReference>
<organism evidence="6 7">
    <name type="scientific">Acidovorax soli</name>
    <dbReference type="NCBI Taxonomy" id="592050"/>
    <lineage>
        <taxon>Bacteria</taxon>
        <taxon>Pseudomonadati</taxon>
        <taxon>Pseudomonadota</taxon>
        <taxon>Betaproteobacteria</taxon>
        <taxon>Burkholderiales</taxon>
        <taxon>Comamonadaceae</taxon>
        <taxon>Acidovorax</taxon>
    </lineage>
</organism>
<evidence type="ECO:0000256" key="3">
    <source>
        <dbReference type="ARBA" id="ARBA00023125"/>
    </source>
</evidence>
<dbReference type="InterPro" id="IPR036390">
    <property type="entry name" value="WH_DNA-bd_sf"/>
</dbReference>
<dbReference type="Proteomes" id="UP000575083">
    <property type="component" value="Unassembled WGS sequence"/>
</dbReference>
<evidence type="ECO:0000256" key="2">
    <source>
        <dbReference type="ARBA" id="ARBA00023015"/>
    </source>
</evidence>
<accession>A0A7X0PI31</accession>
<comment type="caution">
    <text evidence="6">The sequence shown here is derived from an EMBL/GenBank/DDBJ whole genome shotgun (WGS) entry which is preliminary data.</text>
</comment>
<evidence type="ECO:0000256" key="4">
    <source>
        <dbReference type="ARBA" id="ARBA00023163"/>
    </source>
</evidence>